<dbReference type="GO" id="GO:0005886">
    <property type="term" value="C:plasma membrane"/>
    <property type="evidence" value="ECO:0007669"/>
    <property type="project" value="UniProtKB-SubCell"/>
</dbReference>
<evidence type="ECO:0000256" key="5">
    <source>
        <dbReference type="ARBA" id="ARBA00022989"/>
    </source>
</evidence>
<dbReference type="InterPro" id="IPR050171">
    <property type="entry name" value="MFS_Transporters"/>
</dbReference>
<feature type="transmembrane region" description="Helical" evidence="7">
    <location>
        <begin position="47"/>
        <end position="66"/>
    </location>
</feature>
<feature type="transmembrane region" description="Helical" evidence="7">
    <location>
        <begin position="105"/>
        <end position="123"/>
    </location>
</feature>
<dbReference type="InterPro" id="IPR011701">
    <property type="entry name" value="MFS"/>
</dbReference>
<dbReference type="AlphaFoldDB" id="A0A8I0PWC9"/>
<accession>A0A8I0PWC9</accession>
<evidence type="ECO:0000313" key="8">
    <source>
        <dbReference type="EMBL" id="MBE8612720.1"/>
    </source>
</evidence>
<dbReference type="Gene3D" id="1.20.1250.20">
    <property type="entry name" value="MFS general substrate transporter like domains"/>
    <property type="match status" value="1"/>
</dbReference>
<keyword evidence="2" id="KW-0813">Transport</keyword>
<dbReference type="SUPFAM" id="SSF103473">
    <property type="entry name" value="MFS general substrate transporter"/>
    <property type="match status" value="1"/>
</dbReference>
<comment type="subcellular location">
    <subcellularLocation>
        <location evidence="1">Cell membrane</location>
        <topology evidence="1">Multi-pass membrane protein</topology>
    </subcellularLocation>
</comment>
<feature type="transmembrane region" description="Helical" evidence="7">
    <location>
        <begin position="355"/>
        <end position="373"/>
    </location>
</feature>
<proteinExistence type="predicted"/>
<evidence type="ECO:0000256" key="2">
    <source>
        <dbReference type="ARBA" id="ARBA00022448"/>
    </source>
</evidence>
<protein>
    <submittedName>
        <fullName evidence="8">MFS transporter</fullName>
    </submittedName>
</protein>
<keyword evidence="5 7" id="KW-1133">Transmembrane helix</keyword>
<feature type="transmembrane region" description="Helical" evidence="7">
    <location>
        <begin position="14"/>
        <end position="35"/>
    </location>
</feature>
<dbReference type="PANTHER" id="PTHR23517:SF3">
    <property type="entry name" value="INTEGRAL MEMBRANE TRANSPORT PROTEIN"/>
    <property type="match status" value="1"/>
</dbReference>
<organism evidence="8 9">
    <name type="scientific">Morganella morganii</name>
    <name type="common">Proteus morganii</name>
    <dbReference type="NCBI Taxonomy" id="582"/>
    <lineage>
        <taxon>Bacteria</taxon>
        <taxon>Pseudomonadati</taxon>
        <taxon>Pseudomonadota</taxon>
        <taxon>Gammaproteobacteria</taxon>
        <taxon>Enterobacterales</taxon>
        <taxon>Morganellaceae</taxon>
        <taxon>Morganella</taxon>
    </lineage>
</organism>
<keyword evidence="6 7" id="KW-0472">Membrane</keyword>
<evidence type="ECO:0000313" key="9">
    <source>
        <dbReference type="Proteomes" id="UP000650477"/>
    </source>
</evidence>
<dbReference type="PANTHER" id="PTHR23517">
    <property type="entry name" value="RESISTANCE PROTEIN MDTM, PUTATIVE-RELATED-RELATED"/>
    <property type="match status" value="1"/>
</dbReference>
<evidence type="ECO:0000256" key="3">
    <source>
        <dbReference type="ARBA" id="ARBA00022475"/>
    </source>
</evidence>
<evidence type="ECO:0000256" key="7">
    <source>
        <dbReference type="SAM" id="Phobius"/>
    </source>
</evidence>
<feature type="transmembrane region" description="Helical" evidence="7">
    <location>
        <begin position="267"/>
        <end position="288"/>
    </location>
</feature>
<dbReference type="RefSeq" id="WP_193829763.1">
    <property type="nucleotide sequence ID" value="NZ_PKLF01000008.1"/>
</dbReference>
<dbReference type="Proteomes" id="UP000650477">
    <property type="component" value="Unassembled WGS sequence"/>
</dbReference>
<keyword evidence="4 7" id="KW-0812">Transmembrane</keyword>
<feature type="transmembrane region" description="Helical" evidence="7">
    <location>
        <begin position="206"/>
        <end position="224"/>
    </location>
</feature>
<evidence type="ECO:0000256" key="4">
    <source>
        <dbReference type="ARBA" id="ARBA00022692"/>
    </source>
</evidence>
<dbReference type="PRINTS" id="PR01035">
    <property type="entry name" value="TCRTETA"/>
</dbReference>
<comment type="caution">
    <text evidence="8">The sequence shown here is derived from an EMBL/GenBank/DDBJ whole genome shotgun (WGS) entry which is preliminary data.</text>
</comment>
<dbReference type="Pfam" id="PF07690">
    <property type="entry name" value="MFS_1"/>
    <property type="match status" value="1"/>
</dbReference>
<feature type="transmembrane region" description="Helical" evidence="7">
    <location>
        <begin position="143"/>
        <end position="160"/>
    </location>
</feature>
<feature type="transmembrane region" description="Helical" evidence="7">
    <location>
        <begin position="78"/>
        <end position="99"/>
    </location>
</feature>
<gene>
    <name evidence="8" type="ORF">CYG68_09845</name>
</gene>
<dbReference type="InterPro" id="IPR001958">
    <property type="entry name" value="Tet-R_TetA/multi-R_MdtG-like"/>
</dbReference>
<name>A0A8I0PWC9_MORMO</name>
<dbReference type="GO" id="GO:0022857">
    <property type="term" value="F:transmembrane transporter activity"/>
    <property type="evidence" value="ECO:0007669"/>
    <property type="project" value="InterPro"/>
</dbReference>
<reference evidence="8" key="1">
    <citation type="submission" date="2017-12" db="EMBL/GenBank/DDBJ databases">
        <title>Genome sequencing and analysis.</title>
        <authorList>
            <person name="Huang Y.-T."/>
        </authorList>
    </citation>
    <scope>NUCLEOTIDE SEQUENCE</scope>
    <source>
        <strain evidence="8">VGH116</strain>
    </source>
</reference>
<feature type="transmembrane region" description="Helical" evidence="7">
    <location>
        <begin position="239"/>
        <end position="260"/>
    </location>
</feature>
<feature type="transmembrane region" description="Helical" evidence="7">
    <location>
        <begin position="294"/>
        <end position="316"/>
    </location>
</feature>
<dbReference type="InterPro" id="IPR036259">
    <property type="entry name" value="MFS_trans_sf"/>
</dbReference>
<dbReference type="EMBL" id="PKLF01000008">
    <property type="protein sequence ID" value="MBE8612720.1"/>
    <property type="molecule type" value="Genomic_DNA"/>
</dbReference>
<sequence length="380" mass="41929">MLIYRVIFERKSRAINICFFFNALGSGLLMPLALLYFAGKTLSEKEILYLGTIKFWSFSLAYFFIIPLISRFDSKKTIIFSLSFKLVSLLFLFIGQTFYLCLVVMLANGIATSVFSVAAKYYIKATSENISESFSVRMTLNNTGAAIAPVLITLCVFFSLPFTYALLILTGIFMIGILFSAKLRSCPGETKNHFYYFHFSDLTGRDTVLISVLSTIFAMLYYSFEVIVPLELIRSGSEYLIGPVLLFNTLVIIAGQIPVYRYFTEKWGITTALMAATGLCIFLFIPWFSGIAELPALLLIVLGVTLLEMFYGAGINTLITLANSPRKIAVLDGLSGISLAIGAAMTAAVYSDSVLFLPLVIALYLVVAGILASRKGVGYQ</sequence>
<feature type="transmembrane region" description="Helical" evidence="7">
    <location>
        <begin position="328"/>
        <end position="349"/>
    </location>
</feature>
<evidence type="ECO:0000256" key="6">
    <source>
        <dbReference type="ARBA" id="ARBA00023136"/>
    </source>
</evidence>
<keyword evidence="3" id="KW-1003">Cell membrane</keyword>
<evidence type="ECO:0000256" key="1">
    <source>
        <dbReference type="ARBA" id="ARBA00004651"/>
    </source>
</evidence>
<feature type="transmembrane region" description="Helical" evidence="7">
    <location>
        <begin position="166"/>
        <end position="185"/>
    </location>
</feature>